<evidence type="ECO:0000256" key="1">
    <source>
        <dbReference type="SAM" id="Phobius"/>
    </source>
</evidence>
<dbReference type="InterPro" id="IPR058464">
    <property type="entry name" value="DUF8151"/>
</dbReference>
<evidence type="ECO:0000259" key="2">
    <source>
        <dbReference type="Pfam" id="PF26478"/>
    </source>
</evidence>
<keyword evidence="1" id="KW-1133">Transmembrane helix</keyword>
<feature type="transmembrane region" description="Helical" evidence="1">
    <location>
        <begin position="52"/>
        <end position="68"/>
    </location>
</feature>
<dbReference type="AlphaFoldDB" id="A0AAW4PMA5"/>
<sequence length="80" mass="8447">MNGLVSESLAELLGLLVSALLAGVLTVVGVLTESAGLSNLLAGQSVFGLWELWMGAVLLYAGLYMLGYKRVWLGLHRSLA</sequence>
<dbReference type="RefSeq" id="WP_220617217.1">
    <property type="nucleotide sequence ID" value="NZ_RKLR01000001.1"/>
</dbReference>
<name>A0AAW4PMA5_9EURY</name>
<keyword evidence="1" id="KW-0472">Membrane</keyword>
<protein>
    <recommendedName>
        <fullName evidence="2">DUF8151 domain-containing protein</fullName>
    </recommendedName>
</protein>
<evidence type="ECO:0000313" key="4">
    <source>
        <dbReference type="Proteomes" id="UP001430377"/>
    </source>
</evidence>
<keyword evidence="1" id="KW-0812">Transmembrane</keyword>
<keyword evidence="4" id="KW-1185">Reference proteome</keyword>
<organism evidence="3 4">
    <name type="scientific">Haloarcula rubra</name>
    <dbReference type="NCBI Taxonomy" id="2487747"/>
    <lineage>
        <taxon>Archaea</taxon>
        <taxon>Methanobacteriati</taxon>
        <taxon>Methanobacteriota</taxon>
        <taxon>Stenosarchaea group</taxon>
        <taxon>Halobacteria</taxon>
        <taxon>Halobacteriales</taxon>
        <taxon>Haloarculaceae</taxon>
        <taxon>Haloarcula</taxon>
    </lineage>
</organism>
<dbReference type="Pfam" id="PF26478">
    <property type="entry name" value="DUF8151"/>
    <property type="match status" value="1"/>
</dbReference>
<evidence type="ECO:0000313" key="3">
    <source>
        <dbReference type="EMBL" id="MBX0322251.1"/>
    </source>
</evidence>
<gene>
    <name evidence="3" type="ORF">EGH21_04295</name>
</gene>
<feature type="transmembrane region" description="Helical" evidence="1">
    <location>
        <begin position="12"/>
        <end position="32"/>
    </location>
</feature>
<reference evidence="3 4" key="1">
    <citation type="submission" date="2021-06" db="EMBL/GenBank/DDBJ databases">
        <title>Halomicroarcula sp. a new haloarchaeum isolated from saline soil.</title>
        <authorList>
            <person name="Duran-Viseras A."/>
            <person name="Sanchez-Porro C."/>
            <person name="Ventosa A."/>
        </authorList>
    </citation>
    <scope>NUCLEOTIDE SEQUENCE [LARGE SCALE GENOMIC DNA]</scope>
    <source>
        <strain evidence="3 4">F13</strain>
    </source>
</reference>
<comment type="caution">
    <text evidence="3">The sequence shown here is derived from an EMBL/GenBank/DDBJ whole genome shotgun (WGS) entry which is preliminary data.</text>
</comment>
<dbReference type="Proteomes" id="UP001430377">
    <property type="component" value="Unassembled WGS sequence"/>
</dbReference>
<dbReference type="EMBL" id="RKLR01000001">
    <property type="protein sequence ID" value="MBX0322251.1"/>
    <property type="molecule type" value="Genomic_DNA"/>
</dbReference>
<accession>A0AAW4PMA5</accession>
<proteinExistence type="predicted"/>
<feature type="domain" description="DUF8151" evidence="2">
    <location>
        <begin position="1"/>
        <end position="76"/>
    </location>
</feature>